<protein>
    <submittedName>
        <fullName evidence="4">Protein ImuB</fullName>
    </submittedName>
</protein>
<feature type="domain" description="DUF6504" evidence="3">
    <location>
        <begin position="449"/>
        <end position="523"/>
    </location>
</feature>
<dbReference type="PANTHER" id="PTHR35369">
    <property type="entry name" value="BLR3025 PROTEIN-RELATED"/>
    <property type="match status" value="1"/>
</dbReference>
<feature type="domain" description="UmuC" evidence="2">
    <location>
        <begin position="50"/>
        <end position="165"/>
    </location>
</feature>
<comment type="caution">
    <text evidence="4">The sequence shown here is derived from an EMBL/GenBank/DDBJ whole genome shotgun (WGS) entry which is preliminary data.</text>
</comment>
<name>A0ABQ1S5T9_9SPHN</name>
<evidence type="ECO:0000259" key="3">
    <source>
        <dbReference type="Pfam" id="PF20114"/>
    </source>
</evidence>
<proteinExistence type="predicted"/>
<dbReference type="EMBL" id="BMKL01000001">
    <property type="protein sequence ID" value="GGD91948.1"/>
    <property type="molecule type" value="Genomic_DNA"/>
</dbReference>
<dbReference type="Pfam" id="PF00817">
    <property type="entry name" value="IMS"/>
    <property type="match status" value="1"/>
</dbReference>
<evidence type="ECO:0000256" key="1">
    <source>
        <dbReference type="ARBA" id="ARBA00022763"/>
    </source>
</evidence>
<dbReference type="CDD" id="cd03468">
    <property type="entry name" value="PolY_like"/>
    <property type="match status" value="1"/>
</dbReference>
<dbReference type="PANTHER" id="PTHR35369:SF2">
    <property type="entry name" value="BLR3025 PROTEIN"/>
    <property type="match status" value="1"/>
</dbReference>
<evidence type="ECO:0000313" key="5">
    <source>
        <dbReference type="Proteomes" id="UP000619041"/>
    </source>
</evidence>
<dbReference type="Proteomes" id="UP000619041">
    <property type="component" value="Unassembled WGS sequence"/>
</dbReference>
<dbReference type="SUPFAM" id="SSF56672">
    <property type="entry name" value="DNA/RNA polymerases"/>
    <property type="match status" value="1"/>
</dbReference>
<keyword evidence="5" id="KW-1185">Reference proteome</keyword>
<keyword evidence="1" id="KW-0227">DNA damage</keyword>
<reference evidence="5" key="1">
    <citation type="journal article" date="2019" name="Int. J. Syst. Evol. Microbiol.">
        <title>The Global Catalogue of Microorganisms (GCM) 10K type strain sequencing project: providing services to taxonomists for standard genome sequencing and annotation.</title>
        <authorList>
            <consortium name="The Broad Institute Genomics Platform"/>
            <consortium name="The Broad Institute Genome Sequencing Center for Infectious Disease"/>
            <person name="Wu L."/>
            <person name="Ma J."/>
        </authorList>
    </citation>
    <scope>NUCLEOTIDE SEQUENCE [LARGE SCALE GENOMIC DNA]</scope>
    <source>
        <strain evidence="5">CGMCC 1.15959</strain>
    </source>
</reference>
<dbReference type="InterPro" id="IPR050356">
    <property type="entry name" value="SulA_CellDiv_inhibitor"/>
</dbReference>
<dbReference type="InterPro" id="IPR001126">
    <property type="entry name" value="UmuC"/>
</dbReference>
<dbReference type="InterPro" id="IPR043502">
    <property type="entry name" value="DNA/RNA_pol_sf"/>
</dbReference>
<accession>A0ABQ1S5T9</accession>
<dbReference type="Pfam" id="PF20114">
    <property type="entry name" value="DUF6504"/>
    <property type="match status" value="1"/>
</dbReference>
<evidence type="ECO:0000259" key="2">
    <source>
        <dbReference type="Pfam" id="PF00817"/>
    </source>
</evidence>
<organism evidence="4 5">
    <name type="scientific">Tsuneonella deserti</name>
    <dbReference type="NCBI Taxonomy" id="2035528"/>
    <lineage>
        <taxon>Bacteria</taxon>
        <taxon>Pseudomonadati</taxon>
        <taxon>Pseudomonadota</taxon>
        <taxon>Alphaproteobacteria</taxon>
        <taxon>Sphingomonadales</taxon>
        <taxon>Erythrobacteraceae</taxon>
        <taxon>Tsuneonella</taxon>
    </lineage>
</organism>
<dbReference type="RefSeq" id="WP_188644089.1">
    <property type="nucleotide sequence ID" value="NZ_BMKL01000001.1"/>
</dbReference>
<evidence type="ECO:0000313" key="4">
    <source>
        <dbReference type="EMBL" id="GGD91948.1"/>
    </source>
</evidence>
<sequence>MIPPTANPPRRILSAWLSRLAIDRWRLAEGCAPGEGADAEPLALITDTAHGPRIDAANDAGLAAGARPGMMLADARALCPQIGVSPSDPAGNHDFLEKLALWALRWGPWSAMDAPDGLLVDITAVAHLFGGEARLVADVQARFASRGLAAHVAIAPTAGAAWALSHYGLPGTILAPSDDTAARLADLPVAALRLDGDVLAVLRRLGLKRIGDMTDRFGESTGRDALHRRFRNRKSPGANPLVRLDQLLGKVPEPLLPVVPTTMPLVQRRLMEPIRHRALLDTVVADLAADMARTLEGLGQGARRLELGMWRIDGEVVIRRLELAAATREAAHIVRLFAARLDDVDAGFGIETVRLRASWAEPLALAQADIEAAAEEHGTSLAACIDRLTVRLGANAVRRPVAYASHIPERAQRWQPPLEPEPAAQGELAFHARPLKLLDRAEKIAVLYSTPDGYPRAFRWRGRVHEVARVEGPERIAPEWWREKGNARLRDYYRIEDEGGRRYWIYRLGLIGDGRGGPPDWFLQGLCA</sequence>
<dbReference type="InterPro" id="IPR045443">
    <property type="entry name" value="DUF6504"/>
</dbReference>
<gene>
    <name evidence="4" type="primary">imuB</name>
    <name evidence="4" type="ORF">GCM10011515_09570</name>
</gene>